<evidence type="ECO:0000259" key="4">
    <source>
        <dbReference type="PROSITE" id="PS51118"/>
    </source>
</evidence>
<gene>
    <name evidence="5" type="ORF">GTP44_21515</name>
</gene>
<evidence type="ECO:0000313" key="6">
    <source>
        <dbReference type="Proteomes" id="UP000474565"/>
    </source>
</evidence>
<evidence type="ECO:0000313" key="5">
    <source>
        <dbReference type="EMBL" id="MYM84515.1"/>
    </source>
</evidence>
<keyword evidence="2" id="KW-0238">DNA-binding</keyword>
<sequence length="114" mass="12257">MMPIISAASECCAMARNILSDRLSALVDAGLLTIQPASDGSAYQEYVLTSKGESLFPAIVALRQWGERHLFAAGEPHSTLIEKATGKRVTAMQPHVHEAKVLKASQTVVKKLTP</sequence>
<dbReference type="InterPro" id="IPR036388">
    <property type="entry name" value="WH-like_DNA-bd_sf"/>
</dbReference>
<dbReference type="PANTHER" id="PTHR33204:SF18">
    <property type="entry name" value="TRANSCRIPTIONAL REGULATORY PROTEIN"/>
    <property type="match status" value="1"/>
</dbReference>
<dbReference type="Gene3D" id="1.10.10.10">
    <property type="entry name" value="Winged helix-like DNA-binding domain superfamily/Winged helix DNA-binding domain"/>
    <property type="match status" value="1"/>
</dbReference>
<comment type="caution">
    <text evidence="5">The sequence shown here is derived from an EMBL/GenBank/DDBJ whole genome shotgun (WGS) entry which is preliminary data.</text>
</comment>
<evidence type="ECO:0000256" key="2">
    <source>
        <dbReference type="ARBA" id="ARBA00023125"/>
    </source>
</evidence>
<dbReference type="AlphaFoldDB" id="A0A6L8MQT2"/>
<dbReference type="Pfam" id="PF01638">
    <property type="entry name" value="HxlR"/>
    <property type="match status" value="1"/>
</dbReference>
<name>A0A6L8MQT2_9BURK</name>
<evidence type="ECO:0000256" key="1">
    <source>
        <dbReference type="ARBA" id="ARBA00023015"/>
    </source>
</evidence>
<protein>
    <submittedName>
        <fullName evidence="5">Transcriptional regulator</fullName>
    </submittedName>
</protein>
<accession>A0A6L8MQT2</accession>
<dbReference type="InterPro" id="IPR036390">
    <property type="entry name" value="WH_DNA-bd_sf"/>
</dbReference>
<dbReference type="PANTHER" id="PTHR33204">
    <property type="entry name" value="TRANSCRIPTIONAL REGULATOR, MARR FAMILY"/>
    <property type="match status" value="1"/>
</dbReference>
<reference evidence="5 6" key="1">
    <citation type="submission" date="2019-12" db="EMBL/GenBank/DDBJ databases">
        <title>Novel species isolated from a subtropical stream in China.</title>
        <authorList>
            <person name="Lu H."/>
        </authorList>
    </citation>
    <scope>NUCLEOTIDE SEQUENCE [LARGE SCALE GENOMIC DNA]</scope>
    <source>
        <strain evidence="5 6">FT50W</strain>
    </source>
</reference>
<dbReference type="Proteomes" id="UP000474565">
    <property type="component" value="Unassembled WGS sequence"/>
</dbReference>
<evidence type="ECO:0000256" key="3">
    <source>
        <dbReference type="ARBA" id="ARBA00023163"/>
    </source>
</evidence>
<keyword evidence="1" id="KW-0805">Transcription regulation</keyword>
<proteinExistence type="predicted"/>
<dbReference type="SUPFAM" id="SSF46785">
    <property type="entry name" value="Winged helix' DNA-binding domain"/>
    <property type="match status" value="1"/>
</dbReference>
<keyword evidence="3" id="KW-0804">Transcription</keyword>
<feature type="domain" description="HTH hxlR-type" evidence="4">
    <location>
        <begin position="1"/>
        <end position="74"/>
    </location>
</feature>
<dbReference type="GO" id="GO:0003677">
    <property type="term" value="F:DNA binding"/>
    <property type="evidence" value="ECO:0007669"/>
    <property type="project" value="UniProtKB-KW"/>
</dbReference>
<dbReference type="EMBL" id="WWCP01000034">
    <property type="protein sequence ID" value="MYM84515.1"/>
    <property type="molecule type" value="Genomic_DNA"/>
</dbReference>
<dbReference type="PROSITE" id="PS51118">
    <property type="entry name" value="HTH_HXLR"/>
    <property type="match status" value="1"/>
</dbReference>
<organism evidence="5 6">
    <name type="scientific">Duganella lactea</name>
    <dbReference type="NCBI Taxonomy" id="2692173"/>
    <lineage>
        <taxon>Bacteria</taxon>
        <taxon>Pseudomonadati</taxon>
        <taxon>Pseudomonadota</taxon>
        <taxon>Betaproteobacteria</taxon>
        <taxon>Burkholderiales</taxon>
        <taxon>Oxalobacteraceae</taxon>
        <taxon>Telluria group</taxon>
        <taxon>Duganella</taxon>
    </lineage>
</organism>
<dbReference type="InterPro" id="IPR002577">
    <property type="entry name" value="HTH_HxlR"/>
</dbReference>